<protein>
    <recommendedName>
        <fullName evidence="3">DUF7732 domain-containing protein</fullName>
    </recommendedName>
</protein>
<dbReference type="Proteomes" id="UP001244011">
    <property type="component" value="Unassembled WGS sequence"/>
</dbReference>
<feature type="signal peptide" evidence="2">
    <location>
        <begin position="1"/>
        <end position="18"/>
    </location>
</feature>
<evidence type="ECO:0000259" key="3">
    <source>
        <dbReference type="Pfam" id="PF24866"/>
    </source>
</evidence>
<dbReference type="GeneID" id="85313134"/>
<comment type="caution">
    <text evidence="4">The sequence shown here is derived from an EMBL/GenBank/DDBJ whole genome shotgun (WGS) entry which is preliminary data.</text>
</comment>
<feature type="domain" description="DUF7732" evidence="3">
    <location>
        <begin position="133"/>
        <end position="257"/>
    </location>
</feature>
<evidence type="ECO:0000313" key="4">
    <source>
        <dbReference type="EMBL" id="KAK1767077.1"/>
    </source>
</evidence>
<feature type="chain" id="PRO_5042501115" description="DUF7732 domain-containing protein" evidence="2">
    <location>
        <begin position="19"/>
        <end position="295"/>
    </location>
</feature>
<dbReference type="PANTHER" id="PTHR42091:SF1">
    <property type="entry name" value="CONSERVED GLYCINE-RICH PROTEIN (AFU_ORTHOLOGUE AFUA_7G02440)"/>
    <property type="match status" value="1"/>
</dbReference>
<proteinExistence type="predicted"/>
<accession>A0AAJ0C1Q0</accession>
<sequence>MKFSIALLLATFASDALASAVAIRAPDAVEHQPLERADGQSDYYQDLWKRKGGGGGGGRGGGGGGGSSSGGGSSGGGSSGGGSSGGGSSGGRGGGGSSGSGGTSGGRGSSGSSVGGQTRTGSGPPPQYGGGAYYGGGARVPYRSGSRSPSGIAPIFLGAGLALAFWPGIWYHGAYMYPYSHPYGFYNATSDTNETKPVTCGCDPTSECACDENTNSTYMSDLIGNGSYAALNKSVIDVADVNGTSTILINGTLPNGTTASGGTEDANAAAGLRFLLQSAGWWPVVATVCAMVFIS</sequence>
<gene>
    <name evidence="4" type="ORF">QBC33DRAFT_559204</name>
</gene>
<reference evidence="4" key="1">
    <citation type="submission" date="2023-06" db="EMBL/GenBank/DDBJ databases">
        <title>Genome-scale phylogeny and comparative genomics of the fungal order Sordariales.</title>
        <authorList>
            <consortium name="Lawrence Berkeley National Laboratory"/>
            <person name="Hensen N."/>
            <person name="Bonometti L."/>
            <person name="Westerberg I."/>
            <person name="Brannstrom I.O."/>
            <person name="Guillou S."/>
            <person name="Cros-Aarteil S."/>
            <person name="Calhoun S."/>
            <person name="Haridas S."/>
            <person name="Kuo A."/>
            <person name="Mondo S."/>
            <person name="Pangilinan J."/>
            <person name="Riley R."/>
            <person name="Labutti K."/>
            <person name="Andreopoulos B."/>
            <person name="Lipzen A."/>
            <person name="Chen C."/>
            <person name="Yanf M."/>
            <person name="Daum C."/>
            <person name="Ng V."/>
            <person name="Clum A."/>
            <person name="Steindorff A."/>
            <person name="Ohm R."/>
            <person name="Martin F."/>
            <person name="Silar P."/>
            <person name="Natvig D."/>
            <person name="Lalanne C."/>
            <person name="Gautier V."/>
            <person name="Ament-Velasquez S.L."/>
            <person name="Kruys A."/>
            <person name="Hutchinson M.I."/>
            <person name="Powell A.J."/>
            <person name="Barry K."/>
            <person name="Miller A.N."/>
            <person name="Grigoriev I.V."/>
            <person name="Debuchy R."/>
            <person name="Gladieux P."/>
            <person name="Thoren M.H."/>
            <person name="Johannesson H."/>
        </authorList>
    </citation>
    <scope>NUCLEOTIDE SEQUENCE</scope>
    <source>
        <strain evidence="4">8032-3</strain>
    </source>
</reference>
<dbReference type="Pfam" id="PF24866">
    <property type="entry name" value="DUF7732"/>
    <property type="match status" value="1"/>
</dbReference>
<dbReference type="EMBL" id="MU839009">
    <property type="protein sequence ID" value="KAK1767077.1"/>
    <property type="molecule type" value="Genomic_DNA"/>
</dbReference>
<keyword evidence="5" id="KW-1185">Reference proteome</keyword>
<organism evidence="4 5">
    <name type="scientific">Phialemonium atrogriseum</name>
    <dbReference type="NCBI Taxonomy" id="1093897"/>
    <lineage>
        <taxon>Eukaryota</taxon>
        <taxon>Fungi</taxon>
        <taxon>Dikarya</taxon>
        <taxon>Ascomycota</taxon>
        <taxon>Pezizomycotina</taxon>
        <taxon>Sordariomycetes</taxon>
        <taxon>Sordariomycetidae</taxon>
        <taxon>Cephalothecales</taxon>
        <taxon>Cephalothecaceae</taxon>
        <taxon>Phialemonium</taxon>
    </lineage>
</organism>
<evidence type="ECO:0000313" key="5">
    <source>
        <dbReference type="Proteomes" id="UP001244011"/>
    </source>
</evidence>
<dbReference type="RefSeq" id="XP_060283290.1">
    <property type="nucleotide sequence ID" value="XM_060429947.1"/>
</dbReference>
<evidence type="ECO:0000256" key="1">
    <source>
        <dbReference type="SAM" id="MobiDB-lite"/>
    </source>
</evidence>
<keyword evidence="2" id="KW-0732">Signal</keyword>
<dbReference type="PANTHER" id="PTHR42091">
    <property type="entry name" value="CONSERVED GLYCINE-RICH PROTEIN (AFU_ORTHOLOGUE AFUA_7G02440)"/>
    <property type="match status" value="1"/>
</dbReference>
<name>A0AAJ0C1Q0_9PEZI</name>
<dbReference type="InterPro" id="IPR056634">
    <property type="entry name" value="DUF7732"/>
</dbReference>
<evidence type="ECO:0000256" key="2">
    <source>
        <dbReference type="SAM" id="SignalP"/>
    </source>
</evidence>
<feature type="compositionally biased region" description="Low complexity" evidence="1">
    <location>
        <begin position="110"/>
        <end position="122"/>
    </location>
</feature>
<feature type="compositionally biased region" description="Gly residues" evidence="1">
    <location>
        <begin position="53"/>
        <end position="109"/>
    </location>
</feature>
<dbReference type="AlphaFoldDB" id="A0AAJ0C1Q0"/>
<feature type="region of interest" description="Disordered" evidence="1">
    <location>
        <begin position="33"/>
        <end position="132"/>
    </location>
</feature>